<dbReference type="Pfam" id="PF00435">
    <property type="entry name" value="Spectrin"/>
    <property type="match status" value="1"/>
</dbReference>
<reference evidence="2" key="1">
    <citation type="submission" date="2021-02" db="EMBL/GenBank/DDBJ databases">
        <authorList>
            <person name="Nowell W R."/>
        </authorList>
    </citation>
    <scope>NUCLEOTIDE SEQUENCE</scope>
</reference>
<gene>
    <name evidence="2" type="ORF">OVN521_LOCUS46063</name>
    <name evidence="3" type="ORF">OVN521_LOCUS46065</name>
</gene>
<evidence type="ECO:0000256" key="1">
    <source>
        <dbReference type="ARBA" id="ARBA00022737"/>
    </source>
</evidence>
<evidence type="ECO:0008006" key="5">
    <source>
        <dbReference type="Google" id="ProtNLM"/>
    </source>
</evidence>
<evidence type="ECO:0000313" key="4">
    <source>
        <dbReference type="Proteomes" id="UP000663866"/>
    </source>
</evidence>
<evidence type="ECO:0000313" key="2">
    <source>
        <dbReference type="EMBL" id="CAF4625887.1"/>
    </source>
</evidence>
<feature type="non-terminal residue" evidence="2">
    <location>
        <position position="102"/>
    </location>
</feature>
<accession>A0A821DRQ2</accession>
<dbReference type="Gene3D" id="1.20.58.60">
    <property type="match status" value="1"/>
</dbReference>
<dbReference type="CDD" id="cd00176">
    <property type="entry name" value="SPEC"/>
    <property type="match status" value="1"/>
</dbReference>
<dbReference type="SUPFAM" id="SSF46966">
    <property type="entry name" value="Spectrin repeat"/>
    <property type="match status" value="1"/>
</dbReference>
<dbReference type="Proteomes" id="UP000663866">
    <property type="component" value="Unassembled WGS sequence"/>
</dbReference>
<feature type="non-terminal residue" evidence="2">
    <location>
        <position position="1"/>
    </location>
</feature>
<proteinExistence type="predicted"/>
<sequence>EFRDLMSWALDMEAQLSSDELAKDVSGAEALVERHSEFKGEIDARKDSFANVQRIGNELIEQDHYAKSEIEFKLQELLDQQRKLDHLWSQRLMLLQDCMHLQ</sequence>
<keyword evidence="1" id="KW-0677">Repeat</keyword>
<dbReference type="InterPro" id="IPR018159">
    <property type="entry name" value="Spectrin/alpha-actinin"/>
</dbReference>
<dbReference type="InterPro" id="IPR002017">
    <property type="entry name" value="Spectrin_repeat"/>
</dbReference>
<protein>
    <recommendedName>
        <fullName evidence="5">Spectrin alpha chain-like protein</fullName>
    </recommendedName>
</protein>
<dbReference type="SMART" id="SM00150">
    <property type="entry name" value="SPEC"/>
    <property type="match status" value="1"/>
</dbReference>
<comment type="caution">
    <text evidence="2">The sequence shown here is derived from an EMBL/GenBank/DDBJ whole genome shotgun (WGS) entry which is preliminary data.</text>
</comment>
<name>A0A821DRQ2_9BILA</name>
<dbReference type="AlphaFoldDB" id="A0A821DRQ2"/>
<organism evidence="2 4">
    <name type="scientific">Rotaria magnacalcarata</name>
    <dbReference type="NCBI Taxonomy" id="392030"/>
    <lineage>
        <taxon>Eukaryota</taxon>
        <taxon>Metazoa</taxon>
        <taxon>Spiralia</taxon>
        <taxon>Gnathifera</taxon>
        <taxon>Rotifera</taxon>
        <taxon>Eurotatoria</taxon>
        <taxon>Bdelloidea</taxon>
        <taxon>Philodinida</taxon>
        <taxon>Philodinidae</taxon>
        <taxon>Rotaria</taxon>
    </lineage>
</organism>
<evidence type="ECO:0000313" key="3">
    <source>
        <dbReference type="EMBL" id="CAF4625968.1"/>
    </source>
</evidence>
<dbReference type="EMBL" id="CAJOBG010079310">
    <property type="protein sequence ID" value="CAF4625887.1"/>
    <property type="molecule type" value="Genomic_DNA"/>
</dbReference>
<dbReference type="EMBL" id="CAJOBG010079331">
    <property type="protein sequence ID" value="CAF4625968.1"/>
    <property type="molecule type" value="Genomic_DNA"/>
</dbReference>
<keyword evidence="4" id="KW-1185">Reference proteome</keyword>
<dbReference type="PANTHER" id="PTHR11915">
    <property type="entry name" value="SPECTRIN/FILAMIN RELATED CYTOSKELETAL PROTEIN"/>
    <property type="match status" value="1"/>
</dbReference>